<sequence length="558" mass="63491">MNPLNQSSEEGPLQQKKITPKEILLQEQRSENIEKHAEKLIKEKRPKKKPKVYVKEVDHRLEAALLYAKAFLWPIIALHTIVDGQCTCRQGVKCNSPGKHPRWHPQLLPNGVHSATTDEQTIRKWWSLWPYANVGIATGKQSFDVIDIDFSIEEESAIGEESLIKIQKKRKFKLPRTVEQLTGGGGRQLFFKYGGMLKNSVKFAPGLDVRSNGGYIVAPPSIHITGRAYEWEVDHHPADTEIAHVSQELINEVMEIEKFLPSTMPITQALPEKLPDIKTNQAPKQSKNPDGWVMEALFGVKKGSRNETTAKLAGYYLRKFQGDTVQTFLILDSWNNRNIPPLDENEIHKIIESISKRQGRDELSNAIGSGGGEFQKIEILEYPDGSKEYRVFFKPSESEDIKTVQMNIKDLGQFSLFKFKFAEVANCFPSPVKQVEWEKMVNKALAEAEHIPMTMDEVKLDIVRGAIESQLEESMKMSDVAYINNRIIVCGDNGNEAIAVKLKTIMNMTRTENEKLTRKELGIFLRSMGFVNSPLYIAGRSVRCWHTPLTKWKDRFSD</sequence>
<organism evidence="4">
    <name type="scientific">viral metagenome</name>
    <dbReference type="NCBI Taxonomy" id="1070528"/>
    <lineage>
        <taxon>unclassified sequences</taxon>
        <taxon>metagenomes</taxon>
        <taxon>organismal metagenomes</taxon>
    </lineage>
</organism>
<dbReference type="Pfam" id="PF08708">
    <property type="entry name" value="PriCT_1"/>
    <property type="match status" value="1"/>
</dbReference>
<evidence type="ECO:0000259" key="2">
    <source>
        <dbReference type="SMART" id="SM00942"/>
    </source>
</evidence>
<gene>
    <name evidence="4" type="ORF">MM415B02657_0015</name>
</gene>
<dbReference type="AlphaFoldDB" id="A0A6M3L5W4"/>
<dbReference type="Pfam" id="PF09250">
    <property type="entry name" value="Prim-Pol"/>
    <property type="match status" value="1"/>
</dbReference>
<accession>A0A6M3L5W4</accession>
<feature type="region of interest" description="Disordered" evidence="1">
    <location>
        <begin position="1"/>
        <end position="29"/>
    </location>
</feature>
<dbReference type="EMBL" id="MT142810">
    <property type="protein sequence ID" value="QJA88901.1"/>
    <property type="molecule type" value="Genomic_DNA"/>
</dbReference>
<protein>
    <submittedName>
        <fullName evidence="4">Putative bifunctional DNA primase/polymerase</fullName>
    </submittedName>
</protein>
<name>A0A6M3L5W4_9ZZZZ</name>
<feature type="domain" description="DNA primase/polymerase bifunctional N-terminal" evidence="3">
    <location>
        <begin position="64"/>
        <end position="249"/>
    </location>
</feature>
<proteinExistence type="predicted"/>
<reference evidence="4" key="1">
    <citation type="submission" date="2020-03" db="EMBL/GenBank/DDBJ databases">
        <title>The deep terrestrial virosphere.</title>
        <authorList>
            <person name="Holmfeldt K."/>
            <person name="Nilsson E."/>
            <person name="Simone D."/>
            <person name="Lopez-Fernandez M."/>
            <person name="Wu X."/>
            <person name="de Brujin I."/>
            <person name="Lundin D."/>
            <person name="Andersson A."/>
            <person name="Bertilsson S."/>
            <person name="Dopson M."/>
        </authorList>
    </citation>
    <scope>NUCLEOTIDE SEQUENCE</scope>
    <source>
        <strain evidence="4">MM415B02657</strain>
    </source>
</reference>
<dbReference type="InterPro" id="IPR015330">
    <property type="entry name" value="DNA_primase/pol_bifunc_N"/>
</dbReference>
<evidence type="ECO:0000259" key="3">
    <source>
        <dbReference type="SMART" id="SM00943"/>
    </source>
</evidence>
<feature type="domain" description="Primase C-terminal 1" evidence="2">
    <location>
        <begin position="295"/>
        <end position="360"/>
    </location>
</feature>
<dbReference type="SMART" id="SM00942">
    <property type="entry name" value="PriCT_1"/>
    <property type="match status" value="1"/>
</dbReference>
<dbReference type="CDD" id="cd04859">
    <property type="entry name" value="Prim_Pol"/>
    <property type="match status" value="1"/>
</dbReference>
<evidence type="ECO:0000313" key="4">
    <source>
        <dbReference type="EMBL" id="QJA88901.1"/>
    </source>
</evidence>
<evidence type="ECO:0000256" key="1">
    <source>
        <dbReference type="SAM" id="MobiDB-lite"/>
    </source>
</evidence>
<dbReference type="SMART" id="SM00943">
    <property type="entry name" value="Prim-Pol"/>
    <property type="match status" value="1"/>
</dbReference>
<dbReference type="SUPFAM" id="SSF56747">
    <property type="entry name" value="Prim-pol domain"/>
    <property type="match status" value="1"/>
</dbReference>
<dbReference type="InterPro" id="IPR014820">
    <property type="entry name" value="PriCT_1"/>
</dbReference>